<feature type="non-terminal residue" evidence="8">
    <location>
        <position position="1"/>
    </location>
</feature>
<evidence type="ECO:0000256" key="6">
    <source>
        <dbReference type="RuleBase" id="RU363126"/>
    </source>
</evidence>
<accession>A0AA36DHQ2</accession>
<keyword evidence="2" id="KW-0812">Transmembrane</keyword>
<comment type="subcellular location">
    <subcellularLocation>
        <location evidence="6">Cell membrane</location>
        <topology evidence="6">Multi-pass membrane protein</topology>
    </subcellularLocation>
    <subcellularLocation>
        <location evidence="1">Membrane</location>
        <topology evidence="1">Multi-pass membrane protein</topology>
    </subcellularLocation>
</comment>
<keyword evidence="6" id="KW-0407">Ion channel</keyword>
<organism evidence="8 9">
    <name type="scientific">Mesorhabditis spiculigera</name>
    <dbReference type="NCBI Taxonomy" id="96644"/>
    <lineage>
        <taxon>Eukaryota</taxon>
        <taxon>Metazoa</taxon>
        <taxon>Ecdysozoa</taxon>
        <taxon>Nematoda</taxon>
        <taxon>Chromadorea</taxon>
        <taxon>Rhabditida</taxon>
        <taxon>Rhabditina</taxon>
        <taxon>Rhabditomorpha</taxon>
        <taxon>Rhabditoidea</taxon>
        <taxon>Rhabditidae</taxon>
        <taxon>Mesorhabditinae</taxon>
        <taxon>Mesorhabditis</taxon>
    </lineage>
</organism>
<dbReference type="InterPro" id="IPR000615">
    <property type="entry name" value="Bestrophin"/>
</dbReference>
<keyword evidence="6" id="KW-0406">Ion transport</keyword>
<dbReference type="Pfam" id="PF01062">
    <property type="entry name" value="Bestrophin"/>
    <property type="match status" value="1"/>
</dbReference>
<comment type="caution">
    <text evidence="8">The sequence shown here is derived from an EMBL/GenBank/DDBJ whole genome shotgun (WGS) entry which is preliminary data.</text>
</comment>
<feature type="region of interest" description="Disordered" evidence="7">
    <location>
        <begin position="90"/>
        <end position="111"/>
    </location>
</feature>
<dbReference type="GO" id="GO:0005254">
    <property type="term" value="F:chloride channel activity"/>
    <property type="evidence" value="ECO:0007669"/>
    <property type="project" value="UniProtKB-KW"/>
</dbReference>
<keyword evidence="6" id="KW-1003">Cell membrane</keyword>
<keyword evidence="3" id="KW-1133">Transmembrane helix</keyword>
<keyword evidence="9" id="KW-1185">Reference proteome</keyword>
<sequence>MALLNPFGEDDDDYDCNFLLDRNLTMSLGCQDAHRDPPEMKKDAFWNMEQAQPLYSWHSALRHINFFMGSAALQEKEEGGMKGEEITMVPHPVNEKYMNRNEPGERRPTVE</sequence>
<comment type="similarity">
    <text evidence="5 6">Belongs to the anion channel-forming bestrophin (TC 1.A.46) family. Calcium-sensitive chloride channel subfamily.</text>
</comment>
<keyword evidence="6" id="KW-0869">Chloride channel</keyword>
<reference evidence="8" key="1">
    <citation type="submission" date="2023-06" db="EMBL/GenBank/DDBJ databases">
        <authorList>
            <person name="Delattre M."/>
        </authorList>
    </citation>
    <scope>NUCLEOTIDE SEQUENCE</scope>
    <source>
        <strain evidence="8">AF72</strain>
    </source>
</reference>
<evidence type="ECO:0000256" key="7">
    <source>
        <dbReference type="SAM" id="MobiDB-lite"/>
    </source>
</evidence>
<evidence type="ECO:0000313" key="9">
    <source>
        <dbReference type="Proteomes" id="UP001177023"/>
    </source>
</evidence>
<gene>
    <name evidence="8" type="ORF">MSPICULIGERA_LOCUS25799</name>
</gene>
<protein>
    <recommendedName>
        <fullName evidence="6">Bestrophin homolog</fullName>
    </recommendedName>
</protein>
<keyword evidence="6" id="KW-0813">Transport</keyword>
<evidence type="ECO:0000313" key="8">
    <source>
        <dbReference type="EMBL" id="CAJ0587846.1"/>
    </source>
</evidence>
<comment type="function">
    <text evidence="6">Forms chloride channels.</text>
</comment>
<name>A0AA36DHQ2_9BILA</name>
<keyword evidence="6" id="KW-0868">Chloride</keyword>
<dbReference type="PANTHER" id="PTHR10736">
    <property type="entry name" value="BESTROPHIN"/>
    <property type="match status" value="1"/>
</dbReference>
<keyword evidence="4" id="KW-0472">Membrane</keyword>
<evidence type="ECO:0000256" key="5">
    <source>
        <dbReference type="ARBA" id="ARBA00034769"/>
    </source>
</evidence>
<dbReference type="EMBL" id="CATQJA010002710">
    <property type="protein sequence ID" value="CAJ0587846.1"/>
    <property type="molecule type" value="Genomic_DNA"/>
</dbReference>
<dbReference type="GO" id="GO:0005886">
    <property type="term" value="C:plasma membrane"/>
    <property type="evidence" value="ECO:0007669"/>
    <property type="project" value="UniProtKB-SubCell"/>
</dbReference>
<dbReference type="GO" id="GO:0034707">
    <property type="term" value="C:chloride channel complex"/>
    <property type="evidence" value="ECO:0007669"/>
    <property type="project" value="UniProtKB-KW"/>
</dbReference>
<dbReference type="AlphaFoldDB" id="A0AA36DHQ2"/>
<dbReference type="InterPro" id="IPR021134">
    <property type="entry name" value="Bestrophin-like"/>
</dbReference>
<proteinExistence type="inferred from homology"/>
<feature type="compositionally biased region" description="Basic and acidic residues" evidence="7">
    <location>
        <begin position="93"/>
        <end position="111"/>
    </location>
</feature>
<dbReference type="Proteomes" id="UP001177023">
    <property type="component" value="Unassembled WGS sequence"/>
</dbReference>
<evidence type="ECO:0000256" key="2">
    <source>
        <dbReference type="ARBA" id="ARBA00022692"/>
    </source>
</evidence>
<evidence type="ECO:0000256" key="4">
    <source>
        <dbReference type="ARBA" id="ARBA00023136"/>
    </source>
</evidence>
<evidence type="ECO:0000256" key="3">
    <source>
        <dbReference type="ARBA" id="ARBA00022989"/>
    </source>
</evidence>
<dbReference type="PANTHER" id="PTHR10736:SF0">
    <property type="entry name" value="BESTROPHIN HOMOLOG"/>
    <property type="match status" value="1"/>
</dbReference>
<evidence type="ECO:0000256" key="1">
    <source>
        <dbReference type="ARBA" id="ARBA00004141"/>
    </source>
</evidence>